<gene>
    <name evidence="1" type="ORF">DI536_33870</name>
</gene>
<organism evidence="1 2">
    <name type="scientific">Archangium gephyra</name>
    <dbReference type="NCBI Taxonomy" id="48"/>
    <lineage>
        <taxon>Bacteria</taxon>
        <taxon>Pseudomonadati</taxon>
        <taxon>Myxococcota</taxon>
        <taxon>Myxococcia</taxon>
        <taxon>Myxococcales</taxon>
        <taxon>Cystobacterineae</taxon>
        <taxon>Archangiaceae</taxon>
        <taxon>Archangium</taxon>
    </lineage>
</organism>
<protein>
    <recommendedName>
        <fullName evidence="3">Carboxypeptidase regulatory-like domain-containing protein</fullName>
    </recommendedName>
</protein>
<evidence type="ECO:0000313" key="1">
    <source>
        <dbReference type="EMBL" id="PZR04626.1"/>
    </source>
</evidence>
<name>A0A2W5SYF7_9BACT</name>
<evidence type="ECO:0000313" key="2">
    <source>
        <dbReference type="Proteomes" id="UP000249061"/>
    </source>
</evidence>
<dbReference type="EMBL" id="QFQP01000054">
    <property type="protein sequence ID" value="PZR04626.1"/>
    <property type="molecule type" value="Genomic_DNA"/>
</dbReference>
<proteinExistence type="predicted"/>
<evidence type="ECO:0008006" key="3">
    <source>
        <dbReference type="Google" id="ProtNLM"/>
    </source>
</evidence>
<dbReference type="Proteomes" id="UP000249061">
    <property type="component" value="Unassembled WGS sequence"/>
</dbReference>
<reference evidence="1 2" key="1">
    <citation type="submission" date="2017-08" db="EMBL/GenBank/DDBJ databases">
        <title>Infants hospitalized years apart are colonized by the same room-sourced microbial strains.</title>
        <authorList>
            <person name="Brooks B."/>
            <person name="Olm M.R."/>
            <person name="Firek B.A."/>
            <person name="Baker R."/>
            <person name="Thomas B.C."/>
            <person name="Morowitz M.J."/>
            <person name="Banfield J.F."/>
        </authorList>
    </citation>
    <scope>NUCLEOTIDE SEQUENCE [LARGE SCALE GENOMIC DNA]</scope>
    <source>
        <strain evidence="1">S2_003_000_R2_14</strain>
    </source>
</reference>
<sequence>MSMITACVPPIRRPESSQLVVTGTVFAGGFSQRAQPLSDATVALRDANSGATLASGTSSAAGGYRLAATVTTNSRVVLAVDKQGFAPTVKALVAAPYVELAQSLTLQPLSTLECIDSRCSAPRVDVEWLQPPMNAGAEVATFELELENPLQVNFEGAPIALAYVKPSGGTTGSLAMRIPAAAWSRIVDAAPGTGAIEVATATFDPLGAKWQVGPAALLYTESGVELPESALSALQRQEHAGGAVARLPVSDGRFIAVTGAPRPRGCITGVLLADDKPAQGGVLASTVSEPTGVDATGGFCIPTELGSDAQLVRTQYAGVPYAVLALPSPTQAGSCGGTCRDIGSVTIKSDSLRTPRLCRFNGRVIDTLGAAVPNAEVVAIDDSVLGNNVTAFCGDSGTRCAFAAPSKEDGTFTLNVPLLNSALVAARADLTTAAGDSQRTGGLRFTECPTEVVTVKLQRGVDRLDVTATLAGNVLTWTPPRAAARITATNDLGEEKWNDAPPEGLTPPYTVTTPLAAGDTLLVELDGVGRDGVQYVGVGSVTRP</sequence>
<accession>A0A2W5SYF7</accession>
<comment type="caution">
    <text evidence="1">The sequence shown here is derived from an EMBL/GenBank/DDBJ whole genome shotgun (WGS) entry which is preliminary data.</text>
</comment>
<dbReference type="AlphaFoldDB" id="A0A2W5SYF7"/>